<dbReference type="GO" id="GO:0005524">
    <property type="term" value="F:ATP binding"/>
    <property type="evidence" value="ECO:0007669"/>
    <property type="project" value="UniProtKB-KW"/>
</dbReference>
<dbReference type="HOGENOM" id="CLU_006850_4_1_11"/>
<dbReference type="InterPro" id="IPR041664">
    <property type="entry name" value="AAA_16"/>
</dbReference>
<organism evidence="4 5">
    <name type="scientific">Stackebrandtia nassauensis (strain DSM 44728 / CIP 108903 / NRRL B-16338 / NBRC 102104 / LLR-40K-21)</name>
    <dbReference type="NCBI Taxonomy" id="446470"/>
    <lineage>
        <taxon>Bacteria</taxon>
        <taxon>Bacillati</taxon>
        <taxon>Actinomycetota</taxon>
        <taxon>Actinomycetes</taxon>
        <taxon>Glycomycetales</taxon>
        <taxon>Glycomycetaceae</taxon>
        <taxon>Stackebrandtia</taxon>
    </lineage>
</organism>
<dbReference type="EMBL" id="CP001778">
    <property type="protein sequence ID" value="ADD39983.1"/>
    <property type="molecule type" value="Genomic_DNA"/>
</dbReference>
<gene>
    <name evidence="4" type="ordered locus">Snas_0265</name>
</gene>
<dbReference type="Pfam" id="PF00196">
    <property type="entry name" value="GerE"/>
    <property type="match status" value="1"/>
</dbReference>
<dbReference type="RefSeq" id="WP_013015554.1">
    <property type="nucleotide sequence ID" value="NC_013947.1"/>
</dbReference>
<dbReference type="Gene3D" id="1.10.10.10">
    <property type="entry name" value="Winged helix-like DNA-binding domain superfamily/Winged helix DNA-binding domain"/>
    <property type="match status" value="1"/>
</dbReference>
<proteinExistence type="predicted"/>
<dbReference type="KEGG" id="sna:Snas_0265"/>
<dbReference type="PANTHER" id="PTHR16305:SF35">
    <property type="entry name" value="TRANSCRIPTIONAL ACTIVATOR DOMAIN"/>
    <property type="match status" value="1"/>
</dbReference>
<protein>
    <submittedName>
        <fullName evidence="4">Transcriptional regulator, LuxR family</fullName>
    </submittedName>
</protein>
<dbReference type="InterPro" id="IPR016032">
    <property type="entry name" value="Sig_transdc_resp-reg_C-effctor"/>
</dbReference>
<keyword evidence="5" id="KW-1185">Reference proteome</keyword>
<evidence type="ECO:0000313" key="5">
    <source>
        <dbReference type="Proteomes" id="UP000000844"/>
    </source>
</evidence>
<reference evidence="4 5" key="1">
    <citation type="journal article" date="2009" name="Stand. Genomic Sci.">
        <title>Complete genome sequence of Stackebrandtia nassauensis type strain (LLR-40K-21).</title>
        <authorList>
            <person name="Munk C."/>
            <person name="Lapidus A."/>
            <person name="Copeland A."/>
            <person name="Jando M."/>
            <person name="Mayilraj S."/>
            <person name="Glavina Del Rio T."/>
            <person name="Nolan M."/>
            <person name="Chen F."/>
            <person name="Lucas S."/>
            <person name="Tice H."/>
            <person name="Cheng J.F."/>
            <person name="Han C."/>
            <person name="Detter J.C."/>
            <person name="Bruce D."/>
            <person name="Goodwin L."/>
            <person name="Chain P."/>
            <person name="Pitluck S."/>
            <person name="Goker M."/>
            <person name="Ovchinikova G."/>
            <person name="Pati A."/>
            <person name="Ivanova N."/>
            <person name="Mavromatis K."/>
            <person name="Chen A."/>
            <person name="Palaniappan K."/>
            <person name="Land M."/>
            <person name="Hauser L."/>
            <person name="Chang Y.J."/>
            <person name="Jeffries C.D."/>
            <person name="Bristow J."/>
            <person name="Eisen J.A."/>
            <person name="Markowitz V."/>
            <person name="Hugenholtz P."/>
            <person name="Kyrpides N.C."/>
            <person name="Klenk H.P."/>
        </authorList>
    </citation>
    <scope>NUCLEOTIDE SEQUENCE [LARGE SCALE GENOMIC DNA]</scope>
    <source>
        <strain evidence="5">DSM 44728 / CIP 108903 / NRRL B-16338 / NBRC 102104 / LLR-40K-21</strain>
    </source>
</reference>
<dbReference type="PANTHER" id="PTHR16305">
    <property type="entry name" value="TESTICULAR SOLUBLE ADENYLYL CYCLASE"/>
    <property type="match status" value="1"/>
</dbReference>
<keyword evidence="2" id="KW-0067">ATP-binding</keyword>
<dbReference type="InterPro" id="IPR036388">
    <property type="entry name" value="WH-like_DNA-bd_sf"/>
</dbReference>
<feature type="domain" description="HTH luxR-type" evidence="3">
    <location>
        <begin position="880"/>
        <end position="945"/>
    </location>
</feature>
<evidence type="ECO:0000256" key="1">
    <source>
        <dbReference type="ARBA" id="ARBA00022741"/>
    </source>
</evidence>
<dbReference type="PROSITE" id="PS50043">
    <property type="entry name" value="HTH_LUXR_2"/>
    <property type="match status" value="1"/>
</dbReference>
<dbReference type="SUPFAM" id="SSF46894">
    <property type="entry name" value="C-terminal effector domain of the bipartite response regulators"/>
    <property type="match status" value="1"/>
</dbReference>
<dbReference type="CDD" id="cd06170">
    <property type="entry name" value="LuxR_C_like"/>
    <property type="match status" value="1"/>
</dbReference>
<sequence length="946" mass="99012">MLFGRDSEKRALDQLLADARDGHGGALLLHGVAGSGKTALLDHAAAAAGEALVLRAAGVQMEADLPYAALHMLLRPVFDGIDALPQPQAAALRSAFGLGPAAEANRFTVGLATLTLLAERAESRPVVCLVDDAQWLDLPSFHALLFAARRFEADRVAMLFASRSSGAELRAEGLPERELSGLDHDASVALLEAAGVPVPVRERLIAATDGNPLALRELARDVDRLGGTGPVAVPLTTKLQQLFAADVESLDEPVRNLLLIAAAEGTGDVEVVLRAAEGLGIGAEALRLAAEAGHIDVTADRVSFRHPLVRAAVYQSATPPQRRAVHGVLSRIFDSEDDADRRAWHAAARVSGTDDEVADDLAASAQRAAARGGQAAAVTILERAAELSSRPGVRGGRLVAAAEAAGDSGQHDRTRDLAARAEPLVTDPMQASRLAELRAEEELLHGSVAAARDILDEGVRRVAAVDGGRAVIMVTHLANVAVHWGAPQWVDEAVGLLGTIEFAGRGSDGAGSAEVPQRGGAAATAELIVAAAAACEGIREVMAGDAGRGVELVRAMVEPMRPLRSGLVGARVFAATLSGLAADDDVAVELLEPLITECRSLGMVGWLPTLHTGLSEALTRLGRFRDARASVAEGARIAAELGQTRMAACLDATGAVLAAVAGEEVTDEPGELSPWALATWRHARSLAALVRGDYELAVGHWNSIVGTAAELTSAAWVWAPGQVEAAVRAGDPAGAARAHELFARWADGGGRGDLHAIRLRCEALLANESEAGQRFEAALKAHEAAGPAARAGRAAGSLAGTGKAARSAGTGGWAARPFDAARTTLLYGEWLRRHRDRAAARRQLRRAAEEFERLGAVGWAERARLELRATGETRATRAARPDLRDRLTPQELQVVKLAATGATNRDIGAQLFLSPRTVGHHLYKAFPKLGVANRAELARVFAGDES</sequence>
<dbReference type="eggNOG" id="COG2197">
    <property type="taxonomic scope" value="Bacteria"/>
</dbReference>
<accession>D3Q313</accession>
<dbReference type="GO" id="GO:0005737">
    <property type="term" value="C:cytoplasm"/>
    <property type="evidence" value="ECO:0007669"/>
    <property type="project" value="TreeGrafter"/>
</dbReference>
<dbReference type="AlphaFoldDB" id="D3Q313"/>
<dbReference type="OrthoDB" id="483at2"/>
<evidence type="ECO:0000313" key="4">
    <source>
        <dbReference type="EMBL" id="ADD39983.1"/>
    </source>
</evidence>
<dbReference type="GO" id="GO:0006355">
    <property type="term" value="P:regulation of DNA-templated transcription"/>
    <property type="evidence" value="ECO:0007669"/>
    <property type="project" value="InterPro"/>
</dbReference>
<dbReference type="SMART" id="SM00421">
    <property type="entry name" value="HTH_LUXR"/>
    <property type="match status" value="1"/>
</dbReference>
<dbReference type="InterPro" id="IPR027417">
    <property type="entry name" value="P-loop_NTPase"/>
</dbReference>
<name>D3Q313_STANL</name>
<evidence type="ECO:0000256" key="2">
    <source>
        <dbReference type="ARBA" id="ARBA00022840"/>
    </source>
</evidence>
<dbReference type="Proteomes" id="UP000000844">
    <property type="component" value="Chromosome"/>
</dbReference>
<dbReference type="eggNOG" id="COG0470">
    <property type="taxonomic scope" value="Bacteria"/>
</dbReference>
<evidence type="ECO:0000259" key="3">
    <source>
        <dbReference type="PROSITE" id="PS50043"/>
    </source>
</evidence>
<dbReference type="GO" id="GO:0003677">
    <property type="term" value="F:DNA binding"/>
    <property type="evidence" value="ECO:0007669"/>
    <property type="project" value="InterPro"/>
</dbReference>
<dbReference type="Pfam" id="PF13191">
    <property type="entry name" value="AAA_16"/>
    <property type="match status" value="1"/>
</dbReference>
<dbReference type="InterPro" id="IPR000792">
    <property type="entry name" value="Tscrpt_reg_LuxR_C"/>
</dbReference>
<dbReference type="SUPFAM" id="SSF52540">
    <property type="entry name" value="P-loop containing nucleoside triphosphate hydrolases"/>
    <property type="match status" value="1"/>
</dbReference>
<dbReference type="STRING" id="446470.Snas_0265"/>
<dbReference type="GO" id="GO:0004016">
    <property type="term" value="F:adenylate cyclase activity"/>
    <property type="evidence" value="ECO:0007669"/>
    <property type="project" value="TreeGrafter"/>
</dbReference>
<dbReference type="PRINTS" id="PR00038">
    <property type="entry name" value="HTHLUXR"/>
</dbReference>
<keyword evidence="1" id="KW-0547">Nucleotide-binding</keyword>